<reference evidence="3" key="1">
    <citation type="submission" date="2017-04" db="EMBL/GenBank/DDBJ databases">
        <authorList>
            <person name="Varghese N."/>
            <person name="Submissions S."/>
        </authorList>
    </citation>
    <scope>NUCLEOTIDE SEQUENCE [LARGE SCALE GENOMIC DNA]</scope>
    <source>
        <strain evidence="3">DSM 9293</strain>
    </source>
</reference>
<name>A0A1W1W6L7_SULTA</name>
<dbReference type="Proteomes" id="UP000192660">
    <property type="component" value="Unassembled WGS sequence"/>
</dbReference>
<feature type="transmembrane region" description="Helical" evidence="1">
    <location>
        <begin position="31"/>
        <end position="52"/>
    </location>
</feature>
<keyword evidence="1" id="KW-1133">Transmembrane helix</keyword>
<evidence type="ECO:0008006" key="4">
    <source>
        <dbReference type="Google" id="ProtNLM"/>
    </source>
</evidence>
<evidence type="ECO:0000256" key="1">
    <source>
        <dbReference type="SAM" id="Phobius"/>
    </source>
</evidence>
<keyword evidence="1" id="KW-0472">Membrane</keyword>
<dbReference type="RefSeq" id="WP_084660680.1">
    <property type="nucleotide sequence ID" value="NZ_FWWY01000001.1"/>
</dbReference>
<organism evidence="2 3">
    <name type="scientific">Sulfobacillus thermosulfidooxidans (strain DSM 9293 / VKM B-1269 / AT-1)</name>
    <dbReference type="NCBI Taxonomy" id="929705"/>
    <lineage>
        <taxon>Bacteria</taxon>
        <taxon>Bacillati</taxon>
        <taxon>Bacillota</taxon>
        <taxon>Clostridia</taxon>
        <taxon>Eubacteriales</taxon>
        <taxon>Clostridiales Family XVII. Incertae Sedis</taxon>
        <taxon>Sulfobacillus</taxon>
    </lineage>
</organism>
<gene>
    <name evidence="2" type="ORF">SAMN00768000_0158</name>
</gene>
<sequence length="283" mass="31507">MADDPLTPLDIPDLDPRVDAHLIGHLTWGQFITFLGIGSVALVIALLVGSAIGWTTPALMMGLIGTGGLMAWGAIDGPHQWAIRRQFRRRPRQWATWPGGGWSVPAYQREDPFWVMGDRVWAMAWLTIPPVAFLDPEDLDAWHRRLATVVRTAAWHRCTVEIGSVQGPGMRDVPPPHLPPVLRRRWQWWIERVAAKSIASGVWVRLSVPGTHRDEAVPHLLAAEQTWQSLAGPGTWHWLSASAAERMLQGLGHPGADYAQWQAVALERVQGPVVIRRQGPSIR</sequence>
<dbReference type="AlphaFoldDB" id="A0A1W1W6L7"/>
<accession>A0A1W1W6L7</accession>
<keyword evidence="1" id="KW-0812">Transmembrane</keyword>
<proteinExistence type="predicted"/>
<evidence type="ECO:0000313" key="2">
    <source>
        <dbReference type="EMBL" id="SMC01926.1"/>
    </source>
</evidence>
<keyword evidence="3" id="KW-1185">Reference proteome</keyword>
<dbReference type="EMBL" id="FWWY01000001">
    <property type="protein sequence ID" value="SMC01926.1"/>
    <property type="molecule type" value="Genomic_DNA"/>
</dbReference>
<protein>
    <recommendedName>
        <fullName evidence="4">PrgI family protein</fullName>
    </recommendedName>
</protein>
<evidence type="ECO:0000313" key="3">
    <source>
        <dbReference type="Proteomes" id="UP000192660"/>
    </source>
</evidence>
<feature type="transmembrane region" description="Helical" evidence="1">
    <location>
        <begin position="58"/>
        <end position="75"/>
    </location>
</feature>
<dbReference type="OrthoDB" id="10006668at2"/>